<evidence type="ECO:0000313" key="2">
    <source>
        <dbReference type="EMBL" id="TFK10627.1"/>
    </source>
</evidence>
<comment type="caution">
    <text evidence="2">The sequence shown here is derived from an EMBL/GenBank/DDBJ whole genome shotgun (WGS) entry which is preliminary data.</text>
</comment>
<accession>A0A4D9EIX2</accession>
<organism evidence="2 3">
    <name type="scientific">Platysternon megacephalum</name>
    <name type="common">big-headed turtle</name>
    <dbReference type="NCBI Taxonomy" id="55544"/>
    <lineage>
        <taxon>Eukaryota</taxon>
        <taxon>Metazoa</taxon>
        <taxon>Chordata</taxon>
        <taxon>Craniata</taxon>
        <taxon>Vertebrata</taxon>
        <taxon>Euteleostomi</taxon>
        <taxon>Archelosauria</taxon>
        <taxon>Testudinata</taxon>
        <taxon>Testudines</taxon>
        <taxon>Cryptodira</taxon>
        <taxon>Durocryptodira</taxon>
        <taxon>Testudinoidea</taxon>
        <taxon>Platysternidae</taxon>
        <taxon>Platysternon</taxon>
    </lineage>
</organism>
<name>A0A4D9EIX2_9SAUR</name>
<reference evidence="2 3" key="1">
    <citation type="submission" date="2019-04" db="EMBL/GenBank/DDBJ databases">
        <title>Draft genome of the big-headed turtle Platysternon megacephalum.</title>
        <authorList>
            <person name="Gong S."/>
        </authorList>
    </citation>
    <scope>NUCLEOTIDE SEQUENCE [LARGE SCALE GENOMIC DNA]</scope>
    <source>
        <strain evidence="2">DO16091913</strain>
        <tissue evidence="2">Muscle</tissue>
    </source>
</reference>
<feature type="region of interest" description="Disordered" evidence="1">
    <location>
        <begin position="1"/>
        <end position="91"/>
    </location>
</feature>
<gene>
    <name evidence="2" type="ORF">DR999_PMT06027</name>
</gene>
<evidence type="ECO:0000313" key="3">
    <source>
        <dbReference type="Proteomes" id="UP000297703"/>
    </source>
</evidence>
<dbReference type="AlphaFoldDB" id="A0A4D9EIX2"/>
<keyword evidence="3" id="KW-1185">Reference proteome</keyword>
<evidence type="ECO:0000256" key="1">
    <source>
        <dbReference type="SAM" id="MobiDB-lite"/>
    </source>
</evidence>
<dbReference type="PROSITE" id="PS51257">
    <property type="entry name" value="PROKAR_LIPOPROTEIN"/>
    <property type="match status" value="1"/>
</dbReference>
<protein>
    <submittedName>
        <fullName evidence="2">H(+)/Cl(-) exchange transporter 4</fullName>
    </submittedName>
</protein>
<reference evidence="2 3" key="2">
    <citation type="submission" date="2019-04" db="EMBL/GenBank/DDBJ databases">
        <title>The genome sequence of big-headed turtle.</title>
        <authorList>
            <person name="Gong S."/>
        </authorList>
    </citation>
    <scope>NUCLEOTIDE SEQUENCE [LARGE SCALE GENOMIC DNA]</scope>
    <source>
        <strain evidence="2">DO16091913</strain>
        <tissue evidence="2">Muscle</tissue>
    </source>
</reference>
<sequence length="137" mass="15161">MGRQEKTFREISPSPSTALGCSRSPHALGHRPGWGPHVPLTSQVPCSQPKRVERLRRTRERGAPASVTSHSPSFQRLLPPSLQRRHLPGTQQRGVSLRLLAPGRGVRCRGPWAALCLPGLLCYQPLPTPTLAKWTRQ</sequence>
<dbReference type="Proteomes" id="UP000297703">
    <property type="component" value="Unassembled WGS sequence"/>
</dbReference>
<dbReference type="EMBL" id="QXTE01000039">
    <property type="protein sequence ID" value="TFK10627.1"/>
    <property type="molecule type" value="Genomic_DNA"/>
</dbReference>
<proteinExistence type="predicted"/>